<evidence type="ECO:0000313" key="3">
    <source>
        <dbReference type="Proteomes" id="UP000253517"/>
    </source>
</evidence>
<dbReference type="InterPro" id="IPR036761">
    <property type="entry name" value="TTHA0802/YceI-like_sf"/>
</dbReference>
<dbReference type="InterPro" id="IPR007372">
    <property type="entry name" value="Lipid/polyisoprenoid-bd_YceI"/>
</dbReference>
<dbReference type="Gene3D" id="2.40.128.110">
    <property type="entry name" value="Lipid/polyisoprenoid-binding, YceI-like"/>
    <property type="match status" value="1"/>
</dbReference>
<gene>
    <name evidence="2" type="ORF">DES35_101459</name>
</gene>
<dbReference type="SUPFAM" id="SSF101874">
    <property type="entry name" value="YceI-like"/>
    <property type="match status" value="1"/>
</dbReference>
<dbReference type="AlphaFoldDB" id="A0A369AA52"/>
<protein>
    <submittedName>
        <fullName evidence="2">Polyisoprenoid-binding protein YceI</fullName>
    </submittedName>
</protein>
<dbReference type="RefSeq" id="WP_114365684.1">
    <property type="nucleotide sequence ID" value="NZ_BHZF01000001.1"/>
</dbReference>
<organism evidence="2 3">
    <name type="scientific">Schleiferia thermophila</name>
    <dbReference type="NCBI Taxonomy" id="884107"/>
    <lineage>
        <taxon>Bacteria</taxon>
        <taxon>Pseudomonadati</taxon>
        <taxon>Bacteroidota</taxon>
        <taxon>Flavobacteriia</taxon>
        <taxon>Flavobacteriales</taxon>
        <taxon>Schleiferiaceae</taxon>
        <taxon>Schleiferia</taxon>
    </lineage>
</organism>
<dbReference type="PANTHER" id="PTHR34406">
    <property type="entry name" value="PROTEIN YCEI"/>
    <property type="match status" value="1"/>
</dbReference>
<evidence type="ECO:0000259" key="1">
    <source>
        <dbReference type="SMART" id="SM00867"/>
    </source>
</evidence>
<dbReference type="SMART" id="SM00867">
    <property type="entry name" value="YceI"/>
    <property type="match status" value="1"/>
</dbReference>
<dbReference type="EMBL" id="QPJS01000001">
    <property type="protein sequence ID" value="RCX05176.1"/>
    <property type="molecule type" value="Genomic_DNA"/>
</dbReference>
<comment type="caution">
    <text evidence="2">The sequence shown here is derived from an EMBL/GenBank/DDBJ whole genome shotgun (WGS) entry which is preliminary data.</text>
</comment>
<reference evidence="2 3" key="1">
    <citation type="submission" date="2018-07" db="EMBL/GenBank/DDBJ databases">
        <title>Genomic Encyclopedia of Type Strains, Phase IV (KMG-IV): sequencing the most valuable type-strain genomes for metagenomic binning, comparative biology and taxonomic classification.</title>
        <authorList>
            <person name="Goeker M."/>
        </authorList>
    </citation>
    <scope>NUCLEOTIDE SEQUENCE [LARGE SCALE GENOMIC DNA]</scope>
    <source>
        <strain evidence="2 3">DSM 21410</strain>
    </source>
</reference>
<name>A0A369AA52_9FLAO</name>
<feature type="domain" description="Lipid/polyisoprenoid-binding YceI-like" evidence="1">
    <location>
        <begin position="11"/>
        <end position="162"/>
    </location>
</feature>
<accession>A0A369AA52</accession>
<sequence length="163" mass="18630">MRALLLILSIPFALYGQLQKEVRFEIKNLGSTVEGHFEEFTLDIQWNESNPLTSKISGSVQVESINTGIGLRDRHLRSSSYFDAKKFPTITFKARKIEQTAGRDEYKVIGLLTIKDISREETFTLHIDECGRKKFTTIIDRRKYRVGGKSITMGDEVKVTVID</sequence>
<dbReference type="Proteomes" id="UP000253517">
    <property type="component" value="Unassembled WGS sequence"/>
</dbReference>
<dbReference type="Pfam" id="PF04264">
    <property type="entry name" value="YceI"/>
    <property type="match status" value="1"/>
</dbReference>
<keyword evidence="3" id="KW-1185">Reference proteome</keyword>
<evidence type="ECO:0000313" key="2">
    <source>
        <dbReference type="EMBL" id="RCX05176.1"/>
    </source>
</evidence>
<proteinExistence type="predicted"/>
<dbReference type="PANTHER" id="PTHR34406:SF1">
    <property type="entry name" value="PROTEIN YCEI"/>
    <property type="match status" value="1"/>
</dbReference>